<gene>
    <name evidence="2" type="ORF">B0I27_105212</name>
</gene>
<keyword evidence="1" id="KW-0812">Transmembrane</keyword>
<feature type="transmembrane region" description="Helical" evidence="1">
    <location>
        <begin position="73"/>
        <end position="93"/>
    </location>
</feature>
<evidence type="ECO:0008006" key="4">
    <source>
        <dbReference type="Google" id="ProtNLM"/>
    </source>
</evidence>
<dbReference type="AlphaFoldDB" id="A0A2T0U4D5"/>
<sequence length="448" mass="51487">MTTLKSAEALSPWKSYEKVLFRFFFIYFLLQVLPLDPGFYAELLNAEDDYPLYGYIFNISRYAPHFYTGQESFLNWAVIAVIALSGTAIWSALDKSRKEYHALYYWLRVILRYRLALAVIGYGFIKVYPMQSPFPSLSNLNTNYGDLSAWKIFSMTLGIVPGYESFLGWVEILAGLLLLYRQTATIGAFLVIVYTGNVFLANLAYEGGEYVYAFYLIAIALFILAYDALRLYTLFGLERPTAPNVFKPRFQGNQKSIRLALKSAFVLIFLLIYGFATQRGFRTDPYQYPKTAGLPDASGIYEVAEFRLNDSVIPYSAVDSLRWKDVVFEKWATLSIRSNRPVILDSTNIETIRVADNERLYEISGAAGRHYYSYEIDAVRNVLRLQNKNKNYPDDKIEMNFTRPNDRQIILSGRNSRTEAIYVVLNKKDKKYLFEEAAKQGRGKALEL</sequence>
<name>A0A2T0U4D5_9SPHI</name>
<keyword evidence="1" id="KW-0472">Membrane</keyword>
<dbReference type="Proteomes" id="UP000238034">
    <property type="component" value="Unassembled WGS sequence"/>
</dbReference>
<keyword evidence="3" id="KW-1185">Reference proteome</keyword>
<protein>
    <recommendedName>
        <fullName evidence="4">DoxX-like protein</fullName>
    </recommendedName>
</protein>
<dbReference type="OrthoDB" id="102112at2"/>
<feature type="transmembrane region" description="Helical" evidence="1">
    <location>
        <begin position="20"/>
        <end position="40"/>
    </location>
</feature>
<evidence type="ECO:0000313" key="2">
    <source>
        <dbReference type="EMBL" id="PRY52744.1"/>
    </source>
</evidence>
<feature type="transmembrane region" description="Helical" evidence="1">
    <location>
        <begin position="152"/>
        <end position="179"/>
    </location>
</feature>
<keyword evidence="1" id="KW-1133">Transmembrane helix</keyword>
<dbReference type="EMBL" id="PVTH01000005">
    <property type="protein sequence ID" value="PRY52744.1"/>
    <property type="molecule type" value="Genomic_DNA"/>
</dbReference>
<reference evidence="2 3" key="1">
    <citation type="submission" date="2018-03" db="EMBL/GenBank/DDBJ databases">
        <title>Genomic Encyclopedia of Type Strains, Phase III (KMG-III): the genomes of soil and plant-associated and newly described type strains.</title>
        <authorList>
            <person name="Whitman W."/>
        </authorList>
    </citation>
    <scope>NUCLEOTIDE SEQUENCE [LARGE SCALE GENOMIC DNA]</scope>
    <source>
        <strain evidence="2 3">CGMCC 1.9313</strain>
    </source>
</reference>
<feature type="transmembrane region" description="Helical" evidence="1">
    <location>
        <begin position="259"/>
        <end position="276"/>
    </location>
</feature>
<proteinExistence type="predicted"/>
<comment type="caution">
    <text evidence="2">The sequence shown here is derived from an EMBL/GenBank/DDBJ whole genome shotgun (WGS) entry which is preliminary data.</text>
</comment>
<dbReference type="RefSeq" id="WP_106293157.1">
    <property type="nucleotide sequence ID" value="NZ_PVTH01000005.1"/>
</dbReference>
<feature type="transmembrane region" description="Helical" evidence="1">
    <location>
        <begin position="211"/>
        <end position="229"/>
    </location>
</feature>
<organism evidence="2 3">
    <name type="scientific">Arcticibacter pallidicorallinus</name>
    <dbReference type="NCBI Taxonomy" id="1259464"/>
    <lineage>
        <taxon>Bacteria</taxon>
        <taxon>Pseudomonadati</taxon>
        <taxon>Bacteroidota</taxon>
        <taxon>Sphingobacteriia</taxon>
        <taxon>Sphingobacteriales</taxon>
        <taxon>Sphingobacteriaceae</taxon>
        <taxon>Arcticibacter</taxon>
    </lineage>
</organism>
<evidence type="ECO:0000256" key="1">
    <source>
        <dbReference type="SAM" id="Phobius"/>
    </source>
</evidence>
<feature type="transmembrane region" description="Helical" evidence="1">
    <location>
        <begin position="186"/>
        <end position="205"/>
    </location>
</feature>
<accession>A0A2T0U4D5</accession>
<evidence type="ECO:0000313" key="3">
    <source>
        <dbReference type="Proteomes" id="UP000238034"/>
    </source>
</evidence>